<keyword evidence="4" id="KW-0378">Hydrolase</keyword>
<evidence type="ECO:0000256" key="6">
    <source>
        <dbReference type="ARBA" id="ARBA00023136"/>
    </source>
</evidence>
<feature type="transmembrane region" description="Helical" evidence="8">
    <location>
        <begin position="224"/>
        <end position="244"/>
    </location>
</feature>
<dbReference type="GO" id="GO:0006508">
    <property type="term" value="P:proteolysis"/>
    <property type="evidence" value="ECO:0007669"/>
    <property type="project" value="UniProtKB-KW"/>
</dbReference>
<dbReference type="InterPro" id="IPR050925">
    <property type="entry name" value="Rhomboid_protease_S54"/>
</dbReference>
<gene>
    <name evidence="10" type="ORF">FY030_00260</name>
</gene>
<protein>
    <submittedName>
        <fullName evidence="10">Rhomboid family intramembrane serine protease</fullName>
    </submittedName>
</protein>
<feature type="transmembrane region" description="Helical" evidence="8">
    <location>
        <begin position="310"/>
        <end position="331"/>
    </location>
</feature>
<comment type="similarity">
    <text evidence="2">Belongs to the peptidase S54 family.</text>
</comment>
<dbReference type="GO" id="GO:0016020">
    <property type="term" value="C:membrane"/>
    <property type="evidence" value="ECO:0007669"/>
    <property type="project" value="UniProtKB-SubCell"/>
</dbReference>
<evidence type="ECO:0000256" key="1">
    <source>
        <dbReference type="ARBA" id="ARBA00004141"/>
    </source>
</evidence>
<dbReference type="Gene3D" id="1.20.1540.10">
    <property type="entry name" value="Rhomboid-like"/>
    <property type="match status" value="1"/>
</dbReference>
<dbReference type="SUPFAM" id="SSF144091">
    <property type="entry name" value="Rhomboid-like"/>
    <property type="match status" value="1"/>
</dbReference>
<organism evidence="10 11">
    <name type="scientific">Ornithinimicrobium pratense</name>
    <dbReference type="NCBI Taxonomy" id="2593973"/>
    <lineage>
        <taxon>Bacteria</taxon>
        <taxon>Bacillati</taxon>
        <taxon>Actinomycetota</taxon>
        <taxon>Actinomycetes</taxon>
        <taxon>Micrococcales</taxon>
        <taxon>Ornithinimicrobiaceae</taxon>
        <taxon>Ornithinimicrobium</taxon>
    </lineage>
</organism>
<evidence type="ECO:0000313" key="10">
    <source>
        <dbReference type="EMBL" id="QFG67364.1"/>
    </source>
</evidence>
<feature type="transmembrane region" description="Helical" evidence="8">
    <location>
        <begin position="199"/>
        <end position="218"/>
    </location>
</feature>
<evidence type="ECO:0000256" key="3">
    <source>
        <dbReference type="ARBA" id="ARBA00022692"/>
    </source>
</evidence>
<dbReference type="PANTHER" id="PTHR43731:SF14">
    <property type="entry name" value="PRESENILIN-ASSOCIATED RHOMBOID-LIKE PROTEIN, MITOCHONDRIAL"/>
    <property type="match status" value="1"/>
</dbReference>
<keyword evidence="10" id="KW-0645">Protease</keyword>
<keyword evidence="5 8" id="KW-1133">Transmembrane helix</keyword>
<evidence type="ECO:0000256" key="7">
    <source>
        <dbReference type="SAM" id="MobiDB-lite"/>
    </source>
</evidence>
<name>A0A5J6V250_9MICO</name>
<dbReference type="Pfam" id="PF01694">
    <property type="entry name" value="Rhomboid"/>
    <property type="match status" value="1"/>
</dbReference>
<evidence type="ECO:0000256" key="5">
    <source>
        <dbReference type="ARBA" id="ARBA00022989"/>
    </source>
</evidence>
<dbReference type="InterPro" id="IPR035952">
    <property type="entry name" value="Rhomboid-like_sf"/>
</dbReference>
<dbReference type="KEGG" id="serw:FY030_00260"/>
<feature type="transmembrane region" description="Helical" evidence="8">
    <location>
        <begin position="256"/>
        <end position="275"/>
    </location>
</feature>
<keyword evidence="6 8" id="KW-0472">Membrane</keyword>
<evidence type="ECO:0000259" key="9">
    <source>
        <dbReference type="Pfam" id="PF01694"/>
    </source>
</evidence>
<accession>A0A5J6V250</accession>
<comment type="subcellular location">
    <subcellularLocation>
        <location evidence="1">Membrane</location>
        <topology evidence="1">Multi-pass membrane protein</topology>
    </subcellularLocation>
</comment>
<feature type="domain" description="Peptidase S54 rhomboid" evidence="9">
    <location>
        <begin position="157"/>
        <end position="292"/>
    </location>
</feature>
<feature type="transmembrane region" description="Helical" evidence="8">
    <location>
        <begin position="159"/>
        <end position="187"/>
    </location>
</feature>
<dbReference type="AlphaFoldDB" id="A0A5J6V250"/>
<dbReference type="Proteomes" id="UP000326546">
    <property type="component" value="Chromosome"/>
</dbReference>
<dbReference type="OrthoDB" id="9807874at2"/>
<dbReference type="GO" id="GO:0004252">
    <property type="term" value="F:serine-type endopeptidase activity"/>
    <property type="evidence" value="ECO:0007669"/>
    <property type="project" value="InterPro"/>
</dbReference>
<dbReference type="PANTHER" id="PTHR43731">
    <property type="entry name" value="RHOMBOID PROTEASE"/>
    <property type="match status" value="1"/>
</dbReference>
<sequence length="342" mass="35801">MSSTPSPRSRLAPTTSRWSRSSSSASPSASDLPAEHPVSSPTHGPPGDQPDGPSAVPVCPRHPGVVSYISCQRCGRPTCPDCQRPAAVGVQCVDCVREGSRTIPTPQTRFGAPVRVDDRPLVTWTLLGLCIAVYIGQLANPAVTSTLAFRGFLGGSEPWRFLTSAFVHSPSSLLHILFNMYILFAFGPTLEQAMGRAKFLATYLLCAIGGSVGVLLLATPNPGWFVPVVGASGAIFGLLFLYVVMALRAGSVPGTLLLMIGINLALPFFVGGIAWQAHVGGAITGAAIGGLLTLTSAPGRSEQAQRRRRLIWPALAGVAVLLVALSVWRILAVMGPGAFTLV</sequence>
<reference evidence="10 11" key="1">
    <citation type="submission" date="2019-09" db="EMBL/GenBank/DDBJ databases">
        <title>Serinicoccus pratensis sp. nov., isolated from meadow soil.</title>
        <authorList>
            <person name="Zhang W."/>
        </authorList>
    </citation>
    <scope>NUCLEOTIDE SEQUENCE [LARGE SCALE GENOMIC DNA]</scope>
    <source>
        <strain evidence="10 11">W204</strain>
    </source>
</reference>
<feature type="compositionally biased region" description="Low complexity" evidence="7">
    <location>
        <begin position="13"/>
        <end position="30"/>
    </location>
</feature>
<dbReference type="EMBL" id="CP044427">
    <property type="protein sequence ID" value="QFG67364.1"/>
    <property type="molecule type" value="Genomic_DNA"/>
</dbReference>
<keyword evidence="3 8" id="KW-0812">Transmembrane</keyword>
<evidence type="ECO:0000256" key="4">
    <source>
        <dbReference type="ARBA" id="ARBA00022801"/>
    </source>
</evidence>
<keyword evidence="11" id="KW-1185">Reference proteome</keyword>
<evidence type="ECO:0000256" key="8">
    <source>
        <dbReference type="SAM" id="Phobius"/>
    </source>
</evidence>
<feature type="transmembrane region" description="Helical" evidence="8">
    <location>
        <begin position="121"/>
        <end position="139"/>
    </location>
</feature>
<dbReference type="CDD" id="cd19756">
    <property type="entry name" value="Bbox2"/>
    <property type="match status" value="1"/>
</dbReference>
<evidence type="ECO:0000313" key="11">
    <source>
        <dbReference type="Proteomes" id="UP000326546"/>
    </source>
</evidence>
<feature type="region of interest" description="Disordered" evidence="7">
    <location>
        <begin position="1"/>
        <end position="57"/>
    </location>
</feature>
<proteinExistence type="inferred from homology"/>
<feature type="transmembrane region" description="Helical" evidence="8">
    <location>
        <begin position="281"/>
        <end position="298"/>
    </location>
</feature>
<evidence type="ECO:0000256" key="2">
    <source>
        <dbReference type="ARBA" id="ARBA00009045"/>
    </source>
</evidence>
<dbReference type="InterPro" id="IPR022764">
    <property type="entry name" value="Peptidase_S54_rhomboid_dom"/>
</dbReference>